<dbReference type="GO" id="GO:0015297">
    <property type="term" value="F:antiporter activity"/>
    <property type="evidence" value="ECO:0007669"/>
    <property type="project" value="UniProtKB-KW"/>
</dbReference>
<evidence type="ECO:0000256" key="1">
    <source>
        <dbReference type="ARBA" id="ARBA00004141"/>
    </source>
</evidence>
<dbReference type="OrthoDB" id="9772058at2"/>
<feature type="transmembrane region" description="Helical" evidence="11">
    <location>
        <begin position="282"/>
        <end position="299"/>
    </location>
</feature>
<feature type="transmembrane region" description="Helical" evidence="11">
    <location>
        <begin position="320"/>
        <end position="342"/>
    </location>
</feature>
<dbReference type="Proteomes" id="UP000636949">
    <property type="component" value="Unassembled WGS sequence"/>
</dbReference>
<evidence type="ECO:0000256" key="2">
    <source>
        <dbReference type="ARBA" id="ARBA00022448"/>
    </source>
</evidence>
<evidence type="ECO:0000256" key="4">
    <source>
        <dbReference type="ARBA" id="ARBA00022692"/>
    </source>
</evidence>
<comment type="subcellular location">
    <subcellularLocation>
        <location evidence="1">Membrane</location>
        <topology evidence="1">Multi-pass membrane protein</topology>
    </subcellularLocation>
</comment>
<evidence type="ECO:0000256" key="8">
    <source>
        <dbReference type="ARBA" id="ARBA00023136"/>
    </source>
</evidence>
<reference evidence="13" key="2">
    <citation type="submission" date="2020-09" db="EMBL/GenBank/DDBJ databases">
        <authorList>
            <person name="Sun Q."/>
            <person name="Zhou Y."/>
        </authorList>
    </citation>
    <scope>NUCLEOTIDE SEQUENCE</scope>
    <source>
        <strain evidence="13">CGMCC 1.15758</strain>
    </source>
</reference>
<feature type="transmembrane region" description="Helical" evidence="11">
    <location>
        <begin position="257"/>
        <end position="276"/>
    </location>
</feature>
<feature type="transmembrane region" description="Helical" evidence="11">
    <location>
        <begin position="151"/>
        <end position="168"/>
    </location>
</feature>
<comment type="similarity">
    <text evidence="10">Belongs to the NhaD Na(+)/H(+) (TC 2.A.62) antiporter family.</text>
</comment>
<evidence type="ECO:0000256" key="5">
    <source>
        <dbReference type="ARBA" id="ARBA00022989"/>
    </source>
</evidence>
<feature type="transmembrane region" description="Helical" evidence="11">
    <location>
        <begin position="435"/>
        <end position="455"/>
    </location>
</feature>
<organism evidence="13 14">
    <name type="scientific">Cysteiniphilum litorale</name>
    <dbReference type="NCBI Taxonomy" id="2056700"/>
    <lineage>
        <taxon>Bacteria</taxon>
        <taxon>Pseudomonadati</taxon>
        <taxon>Pseudomonadota</taxon>
        <taxon>Gammaproteobacteria</taxon>
        <taxon>Thiotrichales</taxon>
        <taxon>Fastidiosibacteraceae</taxon>
        <taxon>Cysteiniphilum</taxon>
    </lineage>
</organism>
<dbReference type="PANTHER" id="PTHR43269:SF2">
    <property type="entry name" value="SODIUM_PROTON ANTIPORTER 1-RELATED"/>
    <property type="match status" value="1"/>
</dbReference>
<reference evidence="13" key="1">
    <citation type="journal article" date="2014" name="Int. J. Syst. Evol. Microbiol.">
        <title>Complete genome sequence of Corynebacterium casei LMG S-19264T (=DSM 44701T), isolated from a smear-ripened cheese.</title>
        <authorList>
            <consortium name="US DOE Joint Genome Institute (JGI-PGF)"/>
            <person name="Walter F."/>
            <person name="Albersmeier A."/>
            <person name="Kalinowski J."/>
            <person name="Ruckert C."/>
        </authorList>
    </citation>
    <scope>NUCLEOTIDE SEQUENCE</scope>
    <source>
        <strain evidence="13">CGMCC 1.15758</strain>
    </source>
</reference>
<evidence type="ECO:0000259" key="12">
    <source>
        <dbReference type="Pfam" id="PF03600"/>
    </source>
</evidence>
<dbReference type="GO" id="GO:0016020">
    <property type="term" value="C:membrane"/>
    <property type="evidence" value="ECO:0007669"/>
    <property type="project" value="UniProtKB-SubCell"/>
</dbReference>
<keyword evidence="5 11" id="KW-1133">Transmembrane helix</keyword>
<accession>A0A8J3E9S9</accession>
<name>A0A8J3E9S9_9GAMM</name>
<dbReference type="AlphaFoldDB" id="A0A8J3E9S9"/>
<dbReference type="EMBL" id="BMJS01000029">
    <property type="protein sequence ID" value="GGG03877.1"/>
    <property type="molecule type" value="Genomic_DNA"/>
</dbReference>
<dbReference type="InterPro" id="IPR004680">
    <property type="entry name" value="Cit_transptr-like_dom"/>
</dbReference>
<sequence length="461" mass="50702">MIRSLYLFILMLPCALYANEVSTTVMQAILSPYALIALAVFIIAYILVMLEDVIHLAKSKPVILAAGIIWVLTAIIGKINGQSEIVEQSLNKGLLEYGELLLFLLVAMTYIHVLEERNVFEKLKALLLKMGLRFRGVFWLTGLLAFFISPFADNLTTALILSAVVLSVGKRQTKFVCLSCINIVVAANAGGAFSPFGDITTLMVWQDGVVPFTHFFALFIPALVSFLIPATIMSFFLPKGEDHNHELLEIKLKSGAIIVIVMFVLTVITAVLFQNLLDLPPALGMMTGLGYLMFLGFFLKKKAREHFDVFQKIQMIEWDTLLFFFGILLAVQGLATLGYLEVLSNFLYHDVPSAMPQVFDHITQANILIGLLSAIVDNIPVMFGVLTMHPPLTEGQWLLVTLTTGIGGSLLSIGSAAGVAVMGKAHGQYTFLGHLKWSLVILLGYFASIATHLLLNHAFFS</sequence>
<evidence type="ECO:0000313" key="14">
    <source>
        <dbReference type="Proteomes" id="UP000636949"/>
    </source>
</evidence>
<keyword evidence="6" id="KW-0915">Sodium</keyword>
<feature type="transmembrane region" description="Helical" evidence="11">
    <location>
        <begin position="362"/>
        <end position="385"/>
    </location>
</feature>
<dbReference type="Pfam" id="PF03600">
    <property type="entry name" value="CitMHS"/>
    <property type="match status" value="1"/>
</dbReference>
<keyword evidence="4 11" id="KW-0812">Transmembrane</keyword>
<keyword evidence="14" id="KW-1185">Reference proteome</keyword>
<proteinExistence type="inferred from homology"/>
<feature type="domain" description="Citrate transporter-like" evidence="12">
    <location>
        <begin position="45"/>
        <end position="405"/>
    </location>
</feature>
<comment type="caution">
    <text evidence="13">The sequence shown here is derived from an EMBL/GenBank/DDBJ whole genome shotgun (WGS) entry which is preliminary data.</text>
</comment>
<evidence type="ECO:0000256" key="11">
    <source>
        <dbReference type="SAM" id="Phobius"/>
    </source>
</evidence>
<evidence type="ECO:0000256" key="7">
    <source>
        <dbReference type="ARBA" id="ARBA00023065"/>
    </source>
</evidence>
<evidence type="ECO:0000313" key="13">
    <source>
        <dbReference type="EMBL" id="GGG03877.1"/>
    </source>
</evidence>
<evidence type="ECO:0000256" key="10">
    <source>
        <dbReference type="ARBA" id="ARBA00025753"/>
    </source>
</evidence>
<keyword evidence="8 11" id="KW-0472">Membrane</keyword>
<dbReference type="PANTHER" id="PTHR43269">
    <property type="entry name" value="SODIUM/PROTON ANTIPORTER 1-RELATED"/>
    <property type="match status" value="1"/>
</dbReference>
<evidence type="ECO:0000256" key="3">
    <source>
        <dbReference type="ARBA" id="ARBA00022449"/>
    </source>
</evidence>
<feature type="transmembrane region" description="Helical" evidence="11">
    <location>
        <begin position="216"/>
        <end position="237"/>
    </location>
</feature>
<feature type="transmembrane region" description="Helical" evidence="11">
    <location>
        <begin position="28"/>
        <end position="50"/>
    </location>
</feature>
<keyword evidence="9" id="KW-0739">Sodium transport</keyword>
<feature type="transmembrane region" description="Helical" evidence="11">
    <location>
        <begin position="94"/>
        <end position="114"/>
    </location>
</feature>
<feature type="transmembrane region" description="Helical" evidence="11">
    <location>
        <begin position="397"/>
        <end position="423"/>
    </location>
</feature>
<keyword evidence="2" id="KW-0813">Transport</keyword>
<keyword evidence="7" id="KW-0406">Ion transport</keyword>
<evidence type="ECO:0000256" key="6">
    <source>
        <dbReference type="ARBA" id="ARBA00023053"/>
    </source>
</evidence>
<protein>
    <submittedName>
        <fullName evidence="13">Sodium:proton antiporter</fullName>
    </submittedName>
</protein>
<keyword evidence="3" id="KW-0050">Antiport</keyword>
<dbReference type="RefSeq" id="WP_117003512.1">
    <property type="nucleotide sequence ID" value="NZ_BMJS01000029.1"/>
</dbReference>
<dbReference type="NCBIfam" id="NF038006">
    <property type="entry name" value="NhaD_1"/>
    <property type="match status" value="2"/>
</dbReference>
<feature type="transmembrane region" description="Helical" evidence="11">
    <location>
        <begin position="62"/>
        <end position="79"/>
    </location>
</feature>
<evidence type="ECO:0000256" key="9">
    <source>
        <dbReference type="ARBA" id="ARBA00023201"/>
    </source>
</evidence>
<dbReference type="GO" id="GO:0006814">
    <property type="term" value="P:sodium ion transport"/>
    <property type="evidence" value="ECO:0007669"/>
    <property type="project" value="UniProtKB-KW"/>
</dbReference>
<gene>
    <name evidence="13" type="primary">nhaD</name>
    <name evidence="13" type="ORF">GCM10010995_21660</name>
</gene>
<feature type="transmembrane region" description="Helical" evidence="11">
    <location>
        <begin position="175"/>
        <end position="196"/>
    </location>
</feature>
<dbReference type="InterPro" id="IPR045016">
    <property type="entry name" value="NhaD-like"/>
</dbReference>